<feature type="region of interest" description="Disordered" evidence="2">
    <location>
        <begin position="114"/>
        <end position="142"/>
    </location>
</feature>
<dbReference type="PANTHER" id="PTHR11049:SF24">
    <property type="entry name" value="CYTOSOLIC ACYL COENZYME A THIOESTER HYDROLASE"/>
    <property type="match status" value="1"/>
</dbReference>
<dbReference type="Pfam" id="PF03061">
    <property type="entry name" value="4HBT"/>
    <property type="match status" value="1"/>
</dbReference>
<name>A0AAV3T3J0_9EURY</name>
<feature type="domain" description="HotDog ACOT-type" evidence="3">
    <location>
        <begin position="1"/>
        <end position="113"/>
    </location>
</feature>
<sequence length="142" mass="15896">METYVENREMVQPNHANTHGTAHGGNVMKWMDEIGAMSAMRFAGEEVVTARMNQVNFDRPIPVGDTALIEAYVYAAGSTSMRVRLRTFRENPRTGEREQTTESFFVYVAVNDDGRPTTVPDLTVESEEGEAYRDAALEGEDE</sequence>
<evidence type="ECO:0000259" key="3">
    <source>
        <dbReference type="PROSITE" id="PS51770"/>
    </source>
</evidence>
<keyword evidence="1" id="KW-0378">Hydrolase</keyword>
<dbReference type="CDD" id="cd03442">
    <property type="entry name" value="BFIT_BACH"/>
    <property type="match status" value="1"/>
</dbReference>
<evidence type="ECO:0000313" key="4">
    <source>
        <dbReference type="EMBL" id="GAA0656361.1"/>
    </source>
</evidence>
<accession>A0AAV3T3J0</accession>
<dbReference type="InterPro" id="IPR040170">
    <property type="entry name" value="Cytosol_ACT"/>
</dbReference>
<dbReference type="InterPro" id="IPR006683">
    <property type="entry name" value="Thioestr_dom"/>
</dbReference>
<dbReference type="SUPFAM" id="SSF54637">
    <property type="entry name" value="Thioesterase/thiol ester dehydrase-isomerase"/>
    <property type="match status" value="1"/>
</dbReference>
<dbReference type="PANTHER" id="PTHR11049">
    <property type="entry name" value="ACYL COENZYME A THIOESTER HYDROLASE"/>
    <property type="match status" value="1"/>
</dbReference>
<protein>
    <submittedName>
        <fullName evidence="4">Acyl-CoA thioesterase</fullName>
    </submittedName>
</protein>
<reference evidence="4 5" key="1">
    <citation type="journal article" date="2019" name="Int. J. Syst. Evol. Microbiol.">
        <title>The Global Catalogue of Microorganisms (GCM) 10K type strain sequencing project: providing services to taxonomists for standard genome sequencing and annotation.</title>
        <authorList>
            <consortium name="The Broad Institute Genomics Platform"/>
            <consortium name="The Broad Institute Genome Sequencing Center for Infectious Disease"/>
            <person name="Wu L."/>
            <person name="Ma J."/>
        </authorList>
    </citation>
    <scope>NUCLEOTIDE SEQUENCE [LARGE SCALE GENOMIC DNA]</scope>
    <source>
        <strain evidence="4 5">JCM 16327</strain>
    </source>
</reference>
<dbReference type="PROSITE" id="PS51770">
    <property type="entry name" value="HOTDOG_ACOT"/>
    <property type="match status" value="1"/>
</dbReference>
<gene>
    <name evidence="4" type="ORF">GCM10009019_20360</name>
</gene>
<dbReference type="InterPro" id="IPR029069">
    <property type="entry name" value="HotDog_dom_sf"/>
</dbReference>
<dbReference type="Gene3D" id="3.10.129.10">
    <property type="entry name" value="Hotdog Thioesterase"/>
    <property type="match status" value="1"/>
</dbReference>
<dbReference type="InterPro" id="IPR033120">
    <property type="entry name" value="HOTDOG_ACOT"/>
</dbReference>
<dbReference type="EMBL" id="BAAADU010000002">
    <property type="protein sequence ID" value="GAA0656361.1"/>
    <property type="molecule type" value="Genomic_DNA"/>
</dbReference>
<dbReference type="Proteomes" id="UP001500194">
    <property type="component" value="Unassembled WGS sequence"/>
</dbReference>
<dbReference type="GO" id="GO:0052816">
    <property type="term" value="F:long-chain fatty acyl-CoA hydrolase activity"/>
    <property type="evidence" value="ECO:0007669"/>
    <property type="project" value="TreeGrafter"/>
</dbReference>
<evidence type="ECO:0000256" key="1">
    <source>
        <dbReference type="ARBA" id="ARBA00022801"/>
    </source>
</evidence>
<keyword evidence="5" id="KW-1185">Reference proteome</keyword>
<dbReference type="AlphaFoldDB" id="A0AAV3T3J0"/>
<dbReference type="GO" id="GO:0009062">
    <property type="term" value="P:fatty acid catabolic process"/>
    <property type="evidence" value="ECO:0007669"/>
    <property type="project" value="TreeGrafter"/>
</dbReference>
<evidence type="ECO:0000256" key="2">
    <source>
        <dbReference type="SAM" id="MobiDB-lite"/>
    </source>
</evidence>
<dbReference type="GO" id="GO:0005829">
    <property type="term" value="C:cytosol"/>
    <property type="evidence" value="ECO:0007669"/>
    <property type="project" value="TreeGrafter"/>
</dbReference>
<dbReference type="GO" id="GO:0006637">
    <property type="term" value="P:acyl-CoA metabolic process"/>
    <property type="evidence" value="ECO:0007669"/>
    <property type="project" value="TreeGrafter"/>
</dbReference>
<comment type="caution">
    <text evidence="4">The sequence shown here is derived from an EMBL/GenBank/DDBJ whole genome shotgun (WGS) entry which is preliminary data.</text>
</comment>
<organism evidence="4 5">
    <name type="scientific">Salarchaeum japonicum</name>
    <dbReference type="NCBI Taxonomy" id="555573"/>
    <lineage>
        <taxon>Archaea</taxon>
        <taxon>Methanobacteriati</taxon>
        <taxon>Methanobacteriota</taxon>
        <taxon>Stenosarchaea group</taxon>
        <taxon>Halobacteria</taxon>
        <taxon>Halobacteriales</taxon>
        <taxon>Halobacteriaceae</taxon>
    </lineage>
</organism>
<feature type="region of interest" description="Disordered" evidence="2">
    <location>
        <begin position="1"/>
        <end position="24"/>
    </location>
</feature>
<evidence type="ECO:0000313" key="5">
    <source>
        <dbReference type="Proteomes" id="UP001500194"/>
    </source>
</evidence>
<proteinExistence type="predicted"/>